<dbReference type="Proteomes" id="UP000245657">
    <property type="component" value="Unassembled WGS sequence"/>
</dbReference>
<dbReference type="PANTHER" id="PTHR43586:SF4">
    <property type="entry name" value="ISOPENICILLIN N EPIMERASE"/>
    <property type="match status" value="1"/>
</dbReference>
<protein>
    <submittedName>
        <fullName evidence="2">Aminotransferase class V</fullName>
    </submittedName>
</protein>
<dbReference type="Gene3D" id="3.90.1150.10">
    <property type="entry name" value="Aspartate Aminotransferase, domain 1"/>
    <property type="match status" value="1"/>
</dbReference>
<dbReference type="InterPro" id="IPR000192">
    <property type="entry name" value="Aminotrans_V_dom"/>
</dbReference>
<dbReference type="InterPro" id="IPR015422">
    <property type="entry name" value="PyrdxlP-dep_Trfase_small"/>
</dbReference>
<organism evidence="2 3">
    <name type="scientific">Methanospirillum lacunae</name>
    <dbReference type="NCBI Taxonomy" id="668570"/>
    <lineage>
        <taxon>Archaea</taxon>
        <taxon>Methanobacteriati</taxon>
        <taxon>Methanobacteriota</taxon>
        <taxon>Stenosarchaea group</taxon>
        <taxon>Methanomicrobia</taxon>
        <taxon>Methanomicrobiales</taxon>
        <taxon>Methanospirillaceae</taxon>
        <taxon>Methanospirillum</taxon>
    </lineage>
</organism>
<sequence length="393" mass="42800">MTSPPRDIYLNNAATTWPKPERVIDAVQAHLHRLPGESGRSTDELTVDPVQEARETVSEFLGCKEPDHLIFTSGATQSLNMLIHGFAAGQEDMFHVITTDLDHNSVLRPLTTLADNNRIEVSVIPSRDGYIHSSDIISAIRDDTRLFVINQGSNVLGTVQNIHEIHSALKRADLFMIVDGSQTAGQIPVDLSRLGADAFVFTGHKYLFGMPGIGGFWIRDPDVVQPIIQGGTGTNSANLRQPSILPERYEAGTPNYPGIVSLEAGISYLREIGNSRIADHQRKCIDAFYDPLKDSDQIIKYHPTPDIPVFPVNIKGMDPDTAGFVIRTTYGIITRTGLHCAPLIHARITDGKGCVRLSPSILTDPSDCRFAGEVLASLGDQVQSAGTTSKASQ</sequence>
<dbReference type="OrthoDB" id="5817at2157"/>
<feature type="domain" description="Aminotransferase class V" evidence="1">
    <location>
        <begin position="8"/>
        <end position="360"/>
    </location>
</feature>
<keyword evidence="2" id="KW-0808">Transferase</keyword>
<name>A0A2V2MVE7_9EURY</name>
<accession>A0A2V2MVE7</accession>
<dbReference type="Pfam" id="PF00266">
    <property type="entry name" value="Aminotran_5"/>
    <property type="match status" value="1"/>
</dbReference>
<comment type="caution">
    <text evidence="2">The sequence shown here is derived from an EMBL/GenBank/DDBJ whole genome shotgun (WGS) entry which is preliminary data.</text>
</comment>
<keyword evidence="3" id="KW-1185">Reference proteome</keyword>
<dbReference type="EMBL" id="QGMY01000008">
    <property type="protein sequence ID" value="PWR71339.1"/>
    <property type="molecule type" value="Genomic_DNA"/>
</dbReference>
<dbReference type="InterPro" id="IPR015424">
    <property type="entry name" value="PyrdxlP-dep_Trfase"/>
</dbReference>
<keyword evidence="2" id="KW-0032">Aminotransferase</keyword>
<dbReference type="GeneID" id="97547035"/>
<dbReference type="GO" id="GO:0008483">
    <property type="term" value="F:transaminase activity"/>
    <property type="evidence" value="ECO:0007669"/>
    <property type="project" value="UniProtKB-KW"/>
</dbReference>
<proteinExistence type="predicted"/>
<dbReference type="SUPFAM" id="SSF53383">
    <property type="entry name" value="PLP-dependent transferases"/>
    <property type="match status" value="1"/>
</dbReference>
<dbReference type="Gene3D" id="3.40.640.10">
    <property type="entry name" value="Type I PLP-dependent aspartate aminotransferase-like (Major domain)"/>
    <property type="match status" value="1"/>
</dbReference>
<dbReference type="InterPro" id="IPR015421">
    <property type="entry name" value="PyrdxlP-dep_Trfase_major"/>
</dbReference>
<reference evidence="2 3" key="1">
    <citation type="submission" date="2018-05" db="EMBL/GenBank/DDBJ databases">
        <title>Draft genome of Methanospirillum lacunae Ki8-1.</title>
        <authorList>
            <person name="Dueholm M.S."/>
            <person name="Nielsen P.H."/>
            <person name="Bakmann L.F."/>
            <person name="Otzen D.E."/>
        </authorList>
    </citation>
    <scope>NUCLEOTIDE SEQUENCE [LARGE SCALE GENOMIC DNA]</scope>
    <source>
        <strain evidence="2 3">Ki8-1</strain>
    </source>
</reference>
<evidence type="ECO:0000259" key="1">
    <source>
        <dbReference type="Pfam" id="PF00266"/>
    </source>
</evidence>
<dbReference type="RefSeq" id="WP_109968957.1">
    <property type="nucleotide sequence ID" value="NZ_CP176093.1"/>
</dbReference>
<dbReference type="AlphaFoldDB" id="A0A2V2MVE7"/>
<dbReference type="PANTHER" id="PTHR43586">
    <property type="entry name" value="CYSTEINE DESULFURASE"/>
    <property type="match status" value="1"/>
</dbReference>
<evidence type="ECO:0000313" key="2">
    <source>
        <dbReference type="EMBL" id="PWR71339.1"/>
    </source>
</evidence>
<evidence type="ECO:0000313" key="3">
    <source>
        <dbReference type="Proteomes" id="UP000245657"/>
    </source>
</evidence>
<gene>
    <name evidence="2" type="ORF">DK846_10765</name>
</gene>